<evidence type="ECO:0000259" key="3">
    <source>
        <dbReference type="Pfam" id="PF13240"/>
    </source>
</evidence>
<keyword evidence="2" id="KW-0472">Membrane</keyword>
<protein>
    <recommendedName>
        <fullName evidence="3">Zinc-ribbon domain-containing protein</fullName>
    </recommendedName>
</protein>
<keyword evidence="2" id="KW-0812">Transmembrane</keyword>
<gene>
    <name evidence="4" type="ORF">NNL39_10125</name>
</gene>
<dbReference type="EMBL" id="CP101497">
    <property type="protein sequence ID" value="UTT62020.1"/>
    <property type="molecule type" value="Genomic_DNA"/>
</dbReference>
<name>A0ABY5FUN7_9MICO</name>
<feature type="transmembrane region" description="Helical" evidence="2">
    <location>
        <begin position="178"/>
        <end position="199"/>
    </location>
</feature>
<evidence type="ECO:0000256" key="2">
    <source>
        <dbReference type="SAM" id="Phobius"/>
    </source>
</evidence>
<feature type="transmembrane region" description="Helical" evidence="2">
    <location>
        <begin position="94"/>
        <end position="115"/>
    </location>
</feature>
<keyword evidence="5" id="KW-1185">Reference proteome</keyword>
<accession>A0ABY5FUN7</accession>
<evidence type="ECO:0000256" key="1">
    <source>
        <dbReference type="SAM" id="MobiDB-lite"/>
    </source>
</evidence>
<organism evidence="4 5">
    <name type="scientific">Microcella humidisoli</name>
    <dbReference type="NCBI Taxonomy" id="2963406"/>
    <lineage>
        <taxon>Bacteria</taxon>
        <taxon>Bacillati</taxon>
        <taxon>Actinomycetota</taxon>
        <taxon>Actinomycetes</taxon>
        <taxon>Micrococcales</taxon>
        <taxon>Microbacteriaceae</taxon>
        <taxon>Microcella</taxon>
    </lineage>
</organism>
<feature type="region of interest" description="Disordered" evidence="1">
    <location>
        <begin position="60"/>
        <end position="87"/>
    </location>
</feature>
<feature type="compositionally biased region" description="Low complexity" evidence="1">
    <location>
        <begin position="60"/>
        <end position="72"/>
    </location>
</feature>
<reference evidence="4" key="1">
    <citation type="submission" date="2022-07" db="EMBL/GenBank/DDBJ databases">
        <title>Taxonomic analysis of Microcella humidisoli nov. sp., isolated from riverside soil.</title>
        <authorList>
            <person name="Molina K.M."/>
            <person name="Kim S.B."/>
        </authorList>
    </citation>
    <scope>NUCLEOTIDE SEQUENCE</scope>
    <source>
        <strain evidence="4">MMS21-STM10</strain>
    </source>
</reference>
<dbReference type="InterPro" id="IPR026870">
    <property type="entry name" value="Zinc_ribbon_dom"/>
</dbReference>
<dbReference type="Proteomes" id="UP001060039">
    <property type="component" value="Chromosome"/>
</dbReference>
<keyword evidence="2" id="KW-1133">Transmembrane helix</keyword>
<feature type="transmembrane region" description="Helical" evidence="2">
    <location>
        <begin position="135"/>
        <end position="157"/>
    </location>
</feature>
<dbReference type="RefSeq" id="WP_255159161.1">
    <property type="nucleotide sequence ID" value="NZ_CP101497.1"/>
</dbReference>
<proteinExistence type="predicted"/>
<feature type="domain" description="Zinc-ribbon" evidence="3">
    <location>
        <begin position="4"/>
        <end position="25"/>
    </location>
</feature>
<evidence type="ECO:0000313" key="4">
    <source>
        <dbReference type="EMBL" id="UTT62020.1"/>
    </source>
</evidence>
<dbReference type="Pfam" id="PF13240">
    <property type="entry name" value="Zn_Ribbon_1"/>
    <property type="match status" value="1"/>
</dbReference>
<sequence>MQNCAVCSAPLRAGARFCTQCGAPVHAAPTPLPAPVPSRPAALEPVVMAPVVPAPIEPAPVESEPVESEPAAGEIPARIPSRGRMTPPPVRSRAATWALVTGAAPLLVSVVGNVVAAQLSRIAAEQISAGDVQGAWAPVLVTLALVFVVNAGLLTICTITGGRALRETGNGITRGRGLAVAGLALGAVNLVLWVAGLIVSVSSLNAVLV</sequence>
<evidence type="ECO:0000313" key="5">
    <source>
        <dbReference type="Proteomes" id="UP001060039"/>
    </source>
</evidence>